<dbReference type="InterPro" id="IPR029056">
    <property type="entry name" value="Ribokinase-like"/>
</dbReference>
<keyword evidence="1" id="KW-0808">Transferase</keyword>
<dbReference type="GO" id="GO:0016301">
    <property type="term" value="F:kinase activity"/>
    <property type="evidence" value="ECO:0007669"/>
    <property type="project" value="UniProtKB-KW"/>
</dbReference>
<evidence type="ECO:0000259" key="3">
    <source>
        <dbReference type="Pfam" id="PF00294"/>
    </source>
</evidence>
<name>A0A7W7EML6_9HYPH</name>
<dbReference type="Gene3D" id="3.40.1190.20">
    <property type="match status" value="1"/>
</dbReference>
<dbReference type="OrthoDB" id="9813569at2"/>
<dbReference type="PANTHER" id="PTHR10584">
    <property type="entry name" value="SUGAR KINASE"/>
    <property type="match status" value="1"/>
</dbReference>
<keyword evidence="5" id="KW-1185">Reference proteome</keyword>
<dbReference type="InterPro" id="IPR002173">
    <property type="entry name" value="Carboh/pur_kinase_PfkB_CS"/>
</dbReference>
<dbReference type="EMBL" id="JACIIG010000008">
    <property type="protein sequence ID" value="MBB4569403.1"/>
    <property type="molecule type" value="Genomic_DNA"/>
</dbReference>
<accession>A0A7W7EML6</accession>
<dbReference type="PANTHER" id="PTHR10584:SF166">
    <property type="entry name" value="RIBOKINASE"/>
    <property type="match status" value="1"/>
</dbReference>
<dbReference type="Proteomes" id="UP000543836">
    <property type="component" value="Unassembled WGS sequence"/>
</dbReference>
<dbReference type="SUPFAM" id="SSF53613">
    <property type="entry name" value="Ribokinase-like"/>
    <property type="match status" value="1"/>
</dbReference>
<dbReference type="AlphaFoldDB" id="A0A7W7EML6"/>
<dbReference type="Pfam" id="PF00294">
    <property type="entry name" value="PfkB"/>
    <property type="match status" value="1"/>
</dbReference>
<evidence type="ECO:0000256" key="1">
    <source>
        <dbReference type="ARBA" id="ARBA00022679"/>
    </source>
</evidence>
<organism evidence="4 5">
    <name type="scientific">Rhizobium leucaenae</name>
    <dbReference type="NCBI Taxonomy" id="29450"/>
    <lineage>
        <taxon>Bacteria</taxon>
        <taxon>Pseudomonadati</taxon>
        <taxon>Pseudomonadota</taxon>
        <taxon>Alphaproteobacteria</taxon>
        <taxon>Hyphomicrobiales</taxon>
        <taxon>Rhizobiaceae</taxon>
        <taxon>Rhizobium/Agrobacterium group</taxon>
        <taxon>Rhizobium</taxon>
    </lineage>
</organism>
<dbReference type="InterPro" id="IPR011611">
    <property type="entry name" value="PfkB_dom"/>
</dbReference>
<comment type="caution">
    <text evidence="4">The sequence shown here is derived from an EMBL/GenBank/DDBJ whole genome shotgun (WGS) entry which is preliminary data.</text>
</comment>
<sequence>MKPLAVIGNVNVDLILGPAAPWPKAGTEIIVDHDELRVGGAAGNSALAWEGMGVDFEIAASVGSDEFGHWLAQAFGERAVKWPVHPERTTLSVGITHPDGERTFFTTRGHLPRLSLADVFAVLDGSTLSGGYALLCGPFLTDDLTRDYGALFDWADEHGITLALDTGWPLDGWTDENCAATRGWLSRCGIALLNEVEATTLAGLDDPVDAARHLRSHMPEGAIVVVKRGPDGAIAVDTAGTLVAATAPQVKVVDTIGAGDVFNAAFLAALARGETLSTCLTAGTEVASRAISTLPRSYSELNATKEAAR</sequence>
<dbReference type="PROSITE" id="PS00584">
    <property type="entry name" value="PFKB_KINASES_2"/>
    <property type="match status" value="1"/>
</dbReference>
<evidence type="ECO:0000313" key="4">
    <source>
        <dbReference type="EMBL" id="MBB4569403.1"/>
    </source>
</evidence>
<keyword evidence="2" id="KW-0418">Kinase</keyword>
<feature type="domain" description="Carbohydrate kinase PfkB" evidence="3">
    <location>
        <begin position="2"/>
        <end position="292"/>
    </location>
</feature>
<reference evidence="4 5" key="1">
    <citation type="submission" date="2020-08" db="EMBL/GenBank/DDBJ databases">
        <title>Genomic Encyclopedia of Type Strains, Phase IV (KMG-V): Genome sequencing to study the core and pangenomes of soil and plant-associated prokaryotes.</title>
        <authorList>
            <person name="Whitman W."/>
        </authorList>
    </citation>
    <scope>NUCLEOTIDE SEQUENCE [LARGE SCALE GENOMIC DNA]</scope>
    <source>
        <strain evidence="4 5">SEMIA 492</strain>
    </source>
</reference>
<gene>
    <name evidence="4" type="ORF">GGE60_003527</name>
</gene>
<evidence type="ECO:0000313" key="5">
    <source>
        <dbReference type="Proteomes" id="UP000543836"/>
    </source>
</evidence>
<dbReference type="RefSeq" id="WP_028752567.1">
    <property type="nucleotide sequence ID" value="NZ_JACIIG010000008.1"/>
</dbReference>
<proteinExistence type="predicted"/>
<evidence type="ECO:0000256" key="2">
    <source>
        <dbReference type="ARBA" id="ARBA00022777"/>
    </source>
</evidence>
<protein>
    <recommendedName>
        <fullName evidence="3">Carbohydrate kinase PfkB domain-containing protein</fullName>
    </recommendedName>
</protein>